<evidence type="ECO:0000256" key="4">
    <source>
        <dbReference type="ARBA" id="ARBA00023027"/>
    </source>
</evidence>
<gene>
    <name evidence="6" type="ORF">J2S62_001309</name>
</gene>
<protein>
    <submittedName>
        <fullName evidence="6">S-(Hydroxymethyl)mycothiol dehydrogenase</fullName>
        <ecNumber evidence="6">1.1.1.306</ecNumber>
    </submittedName>
</protein>
<feature type="domain" description="Enoyl reductase (ER)" evidence="5">
    <location>
        <begin position="17"/>
        <end position="362"/>
    </location>
</feature>
<dbReference type="PANTHER" id="PTHR43880:SF12">
    <property type="entry name" value="ALCOHOL DEHYDROGENASE CLASS-3"/>
    <property type="match status" value="1"/>
</dbReference>
<comment type="caution">
    <text evidence="6">The sequence shown here is derived from an EMBL/GenBank/DDBJ whole genome shotgun (WGS) entry which is preliminary data.</text>
</comment>
<proteinExistence type="inferred from homology"/>
<dbReference type="CDD" id="cd08279">
    <property type="entry name" value="Zn_ADH_class_III"/>
    <property type="match status" value="1"/>
</dbReference>
<evidence type="ECO:0000256" key="1">
    <source>
        <dbReference type="ARBA" id="ARBA00008072"/>
    </source>
</evidence>
<dbReference type="InterPro" id="IPR011032">
    <property type="entry name" value="GroES-like_sf"/>
</dbReference>
<organism evidence="6 7">
    <name type="scientific">Enteractinococcus fodinae</name>
    <dbReference type="NCBI Taxonomy" id="684663"/>
    <lineage>
        <taxon>Bacteria</taxon>
        <taxon>Bacillati</taxon>
        <taxon>Actinomycetota</taxon>
        <taxon>Actinomycetes</taxon>
        <taxon>Micrococcales</taxon>
        <taxon>Micrococcaceae</taxon>
    </lineage>
</organism>
<keyword evidence="2" id="KW-0479">Metal-binding</keyword>
<reference evidence="6 7" key="1">
    <citation type="submission" date="2023-07" db="EMBL/GenBank/DDBJ databases">
        <title>Sequencing the genomes of 1000 actinobacteria strains.</title>
        <authorList>
            <person name="Klenk H.-P."/>
        </authorList>
    </citation>
    <scope>NUCLEOTIDE SEQUENCE [LARGE SCALE GENOMIC DNA]</scope>
    <source>
        <strain evidence="6 7">DSM 22966</strain>
    </source>
</reference>
<evidence type="ECO:0000256" key="3">
    <source>
        <dbReference type="ARBA" id="ARBA00022833"/>
    </source>
</evidence>
<keyword evidence="3" id="KW-0862">Zinc</keyword>
<dbReference type="Gene3D" id="3.90.180.10">
    <property type="entry name" value="Medium-chain alcohol dehydrogenases, catalytic domain"/>
    <property type="match status" value="1"/>
</dbReference>
<dbReference type="SMART" id="SM00829">
    <property type="entry name" value="PKS_ER"/>
    <property type="match status" value="1"/>
</dbReference>
<keyword evidence="4" id="KW-0520">NAD</keyword>
<evidence type="ECO:0000313" key="6">
    <source>
        <dbReference type="EMBL" id="MDR7347052.1"/>
    </source>
</evidence>
<comment type="similarity">
    <text evidence="1">Belongs to the zinc-containing alcohol dehydrogenase family.</text>
</comment>
<sequence length="364" mass="38474">MAYKVQAAVVRAKDAPVTIETIIVPKPGPGEVVVDVSTCGVCHTDYLYVEGGVGDNYPYLLGHESTAVVSEIGEGVTNVAVGDKVILNWRAVCGECRACKKGDLKYCFNTHNAEQKMTLEDGTELEAALGIGSFAEKTLVAAGQCTKIDADLEDDQDAAVGLLGCGVMAGIGAAINTGELKRGESLAVIGCGGVGMAAIQGGKLAGATKIIAVDIDDAKLEQAKTLGATHTVNSKEVDAVETIRELTDGFGADLVVEAVGRPETYEQAFYARDLAGRVVLVGVPHPDMKLELPLADVFSRGGSLKSSWYGDTLPSRDFPMLVDQYQLGRLDLDAFVTERITINEINEAFDKMNAGKVLRSVVEM</sequence>
<dbReference type="Gene3D" id="3.40.50.720">
    <property type="entry name" value="NAD(P)-binding Rossmann-like Domain"/>
    <property type="match status" value="1"/>
</dbReference>
<dbReference type="SUPFAM" id="SSF50129">
    <property type="entry name" value="GroES-like"/>
    <property type="match status" value="2"/>
</dbReference>
<dbReference type="InterPro" id="IPR020843">
    <property type="entry name" value="ER"/>
</dbReference>
<dbReference type="InterPro" id="IPR013154">
    <property type="entry name" value="ADH-like_N"/>
</dbReference>
<dbReference type="PANTHER" id="PTHR43880">
    <property type="entry name" value="ALCOHOL DEHYDROGENASE"/>
    <property type="match status" value="1"/>
</dbReference>
<dbReference type="RefSeq" id="WP_310172775.1">
    <property type="nucleotide sequence ID" value="NZ_BAABHE010000002.1"/>
</dbReference>
<dbReference type="InterPro" id="IPR036291">
    <property type="entry name" value="NAD(P)-bd_dom_sf"/>
</dbReference>
<keyword evidence="7" id="KW-1185">Reference proteome</keyword>
<accession>A0ABU2B0B9</accession>
<keyword evidence="6" id="KW-0560">Oxidoreductase</keyword>
<dbReference type="InterPro" id="IPR013149">
    <property type="entry name" value="ADH-like_C"/>
</dbReference>
<dbReference type="Pfam" id="PF08240">
    <property type="entry name" value="ADH_N"/>
    <property type="match status" value="1"/>
</dbReference>
<evidence type="ECO:0000259" key="5">
    <source>
        <dbReference type="SMART" id="SM00829"/>
    </source>
</evidence>
<evidence type="ECO:0000313" key="7">
    <source>
        <dbReference type="Proteomes" id="UP001183794"/>
    </source>
</evidence>
<dbReference type="Proteomes" id="UP001183794">
    <property type="component" value="Unassembled WGS sequence"/>
</dbReference>
<dbReference type="SUPFAM" id="SSF51735">
    <property type="entry name" value="NAD(P)-binding Rossmann-fold domains"/>
    <property type="match status" value="1"/>
</dbReference>
<dbReference type="NCBIfam" id="TIGR03451">
    <property type="entry name" value="mycoS_dep_FDH"/>
    <property type="match status" value="1"/>
</dbReference>
<dbReference type="Pfam" id="PF00107">
    <property type="entry name" value="ADH_zinc_N"/>
    <property type="match status" value="1"/>
</dbReference>
<dbReference type="EC" id="1.1.1.306" evidence="6"/>
<evidence type="ECO:0000256" key="2">
    <source>
        <dbReference type="ARBA" id="ARBA00022723"/>
    </source>
</evidence>
<name>A0ABU2B0B9_9MICC</name>
<dbReference type="InterPro" id="IPR017816">
    <property type="entry name" value="MycoS_dep_FDH"/>
</dbReference>
<dbReference type="EMBL" id="JAVDYJ010000001">
    <property type="protein sequence ID" value="MDR7347052.1"/>
    <property type="molecule type" value="Genomic_DNA"/>
</dbReference>
<dbReference type="GO" id="GO:0050607">
    <property type="term" value="F:mycothiol-dependent formaldehyde dehydrogenase activity"/>
    <property type="evidence" value="ECO:0007669"/>
    <property type="project" value="UniProtKB-EC"/>
</dbReference>